<protein>
    <submittedName>
        <fullName evidence="1">NEDD4 family-interacting protein 1-like protein</fullName>
    </submittedName>
</protein>
<organism evidence="1">
    <name type="scientific">Pararge aegeria</name>
    <name type="common">speckled wood butterfly</name>
    <dbReference type="NCBI Taxonomy" id="116150"/>
    <lineage>
        <taxon>Eukaryota</taxon>
        <taxon>Metazoa</taxon>
        <taxon>Ecdysozoa</taxon>
        <taxon>Arthropoda</taxon>
        <taxon>Hexapoda</taxon>
        <taxon>Insecta</taxon>
        <taxon>Pterygota</taxon>
        <taxon>Neoptera</taxon>
        <taxon>Endopterygota</taxon>
        <taxon>Lepidoptera</taxon>
        <taxon>Glossata</taxon>
        <taxon>Ditrysia</taxon>
        <taxon>Papilionoidea</taxon>
        <taxon>Nymphalidae</taxon>
        <taxon>Satyrinae</taxon>
        <taxon>Satyrini</taxon>
        <taxon>Parargina</taxon>
        <taxon>Pararge</taxon>
    </lineage>
</organism>
<proteinExistence type="predicted"/>
<name>S4PG80_9NEOP</name>
<reference evidence="1" key="1">
    <citation type="journal article" date="2013" name="BMC Genomics">
        <title>Unscrambling butterfly oogenesis.</title>
        <authorList>
            <person name="Carter J.M."/>
            <person name="Baker S.C."/>
            <person name="Pink R."/>
            <person name="Carter D.R."/>
            <person name="Collins A."/>
            <person name="Tomlin J."/>
            <person name="Gibbs M."/>
            <person name="Breuker C.J."/>
        </authorList>
    </citation>
    <scope>NUCLEOTIDE SEQUENCE</scope>
    <source>
        <tissue evidence="1">Ovary</tissue>
    </source>
</reference>
<feature type="non-terminal residue" evidence="1">
    <location>
        <position position="1"/>
    </location>
</feature>
<sequence>LLSHCCQSLRCTGWLWSIACQVDAHRQTFYGARITREFLAVVAYYGVWYSDLRTCCYPVPEYQARMASSLR</sequence>
<reference evidence="1" key="2">
    <citation type="submission" date="2013-05" db="EMBL/GenBank/DDBJ databases">
        <authorList>
            <person name="Carter J.-M."/>
            <person name="Baker S.C."/>
            <person name="Pink R."/>
            <person name="Carter D.R.F."/>
            <person name="Collins A."/>
            <person name="Tomlin J."/>
            <person name="Gibbs M."/>
            <person name="Breuker C.J."/>
        </authorList>
    </citation>
    <scope>NUCLEOTIDE SEQUENCE</scope>
    <source>
        <tissue evidence="1">Ovary</tissue>
    </source>
</reference>
<feature type="non-terminal residue" evidence="1">
    <location>
        <position position="71"/>
    </location>
</feature>
<dbReference type="EMBL" id="GAIX01002646">
    <property type="protein sequence ID" value="JAA89914.1"/>
    <property type="molecule type" value="Transcribed_RNA"/>
</dbReference>
<evidence type="ECO:0000313" key="1">
    <source>
        <dbReference type="EMBL" id="JAA89914.1"/>
    </source>
</evidence>
<dbReference type="AlphaFoldDB" id="S4PG80"/>
<accession>S4PG80</accession>